<comment type="caution">
    <text evidence="2">The sequence shown here is derived from an EMBL/GenBank/DDBJ whole genome shotgun (WGS) entry which is preliminary data.</text>
</comment>
<accession>A0A0G9MS46</accession>
<dbReference type="RefSeq" id="WP_047006405.1">
    <property type="nucleotide sequence ID" value="NZ_CP018097.1"/>
</dbReference>
<feature type="transmembrane region" description="Helical" evidence="1">
    <location>
        <begin position="74"/>
        <end position="93"/>
    </location>
</feature>
<dbReference type="PATRIC" id="fig|502682.8.peg.1349"/>
<keyword evidence="3" id="KW-1185">Reference proteome</keyword>
<dbReference type="Proteomes" id="UP000053070">
    <property type="component" value="Unassembled WGS sequence"/>
</dbReference>
<keyword evidence="1" id="KW-0472">Membrane</keyword>
<dbReference type="AlphaFoldDB" id="A0A0G9MS46"/>
<keyword evidence="1" id="KW-1133">Transmembrane helix</keyword>
<sequence>MTLRRQANWLDGIGITISSICIVHCLLPPVIIALSPAWSTWLDLPEDLHPLLVAIALPFSGTVLWKAAKRSPHAQLSLGLGMVGLASMVFGLFAKSDAIEVATTSVGAILVAMAHLRNWLRGAHCAASGSDFRPP</sequence>
<dbReference type="InterPro" id="IPR004891">
    <property type="entry name" value="Mercury-R_MerC"/>
</dbReference>
<evidence type="ECO:0008006" key="4">
    <source>
        <dbReference type="Google" id="ProtNLM"/>
    </source>
</evidence>
<reference evidence="2 3" key="1">
    <citation type="submission" date="2015-04" db="EMBL/GenBank/DDBJ databases">
        <title>The draft genome sequence of Erythrobacr gangjinensis K7-2.</title>
        <authorList>
            <person name="Zhuang L."/>
            <person name="Liu Y."/>
            <person name="Shao Z."/>
        </authorList>
    </citation>
    <scope>NUCLEOTIDE SEQUENCE [LARGE SCALE GENOMIC DNA]</scope>
    <source>
        <strain evidence="2 3">K7-2</strain>
    </source>
</reference>
<gene>
    <name evidence="2" type="ORF">AAW01_06620</name>
</gene>
<dbReference type="GO" id="GO:0016020">
    <property type="term" value="C:membrane"/>
    <property type="evidence" value="ECO:0007669"/>
    <property type="project" value="InterPro"/>
</dbReference>
<dbReference type="EMBL" id="LBHC01000001">
    <property type="protein sequence ID" value="KLE33557.1"/>
    <property type="molecule type" value="Genomic_DNA"/>
</dbReference>
<dbReference type="Pfam" id="PF03203">
    <property type="entry name" value="MerC"/>
    <property type="match status" value="1"/>
</dbReference>
<dbReference type="OrthoDB" id="7410413at2"/>
<organism evidence="2 3">
    <name type="scientific">Aurantiacibacter gangjinensis</name>
    <dbReference type="NCBI Taxonomy" id="502682"/>
    <lineage>
        <taxon>Bacteria</taxon>
        <taxon>Pseudomonadati</taxon>
        <taxon>Pseudomonadota</taxon>
        <taxon>Alphaproteobacteria</taxon>
        <taxon>Sphingomonadales</taxon>
        <taxon>Erythrobacteraceae</taxon>
        <taxon>Aurantiacibacter</taxon>
    </lineage>
</organism>
<dbReference type="GO" id="GO:0015097">
    <property type="term" value="F:mercury ion transmembrane transporter activity"/>
    <property type="evidence" value="ECO:0007669"/>
    <property type="project" value="InterPro"/>
</dbReference>
<feature type="transmembrane region" description="Helical" evidence="1">
    <location>
        <begin position="99"/>
        <end position="116"/>
    </location>
</feature>
<keyword evidence="1" id="KW-0812">Transmembrane</keyword>
<name>A0A0G9MS46_9SPHN</name>
<evidence type="ECO:0000313" key="2">
    <source>
        <dbReference type="EMBL" id="KLE33557.1"/>
    </source>
</evidence>
<evidence type="ECO:0000256" key="1">
    <source>
        <dbReference type="SAM" id="Phobius"/>
    </source>
</evidence>
<feature type="transmembrane region" description="Helical" evidence="1">
    <location>
        <begin position="48"/>
        <end position="67"/>
    </location>
</feature>
<feature type="transmembrane region" description="Helical" evidence="1">
    <location>
        <begin position="12"/>
        <end position="36"/>
    </location>
</feature>
<proteinExistence type="predicted"/>
<evidence type="ECO:0000313" key="3">
    <source>
        <dbReference type="Proteomes" id="UP000053070"/>
    </source>
</evidence>
<protein>
    <recommendedName>
        <fullName evidence="4">MerC mercury resistance protein</fullName>
    </recommendedName>
</protein>